<evidence type="ECO:0000313" key="2">
    <source>
        <dbReference type="Proteomes" id="UP000306402"/>
    </source>
</evidence>
<evidence type="ECO:0000313" key="1">
    <source>
        <dbReference type="EMBL" id="TLV03103.1"/>
    </source>
</evidence>
<dbReference type="SUPFAM" id="SSF50475">
    <property type="entry name" value="FMN-binding split barrel"/>
    <property type="match status" value="1"/>
</dbReference>
<dbReference type="Gene3D" id="2.30.110.10">
    <property type="entry name" value="Electron Transport, Fmn-binding Protein, Chain A"/>
    <property type="match status" value="1"/>
</dbReference>
<comment type="caution">
    <text evidence="1">The sequence shown here is derived from an EMBL/GenBank/DDBJ whole genome shotgun (WGS) entry which is preliminary data.</text>
</comment>
<dbReference type="InterPro" id="IPR024747">
    <property type="entry name" value="Pyridox_Oxase-rel"/>
</dbReference>
<dbReference type="InterPro" id="IPR012349">
    <property type="entry name" value="Split_barrel_FMN-bd"/>
</dbReference>
<dbReference type="Pfam" id="PF12900">
    <property type="entry name" value="Pyridox_ox_2"/>
    <property type="match status" value="1"/>
</dbReference>
<dbReference type="AlphaFoldDB" id="A0A5R9L3I1"/>
<accession>A0A5R9L3I1</accession>
<keyword evidence="2" id="KW-1185">Reference proteome</keyword>
<dbReference type="EMBL" id="VCEJ01000002">
    <property type="protein sequence ID" value="TLV03103.1"/>
    <property type="molecule type" value="Genomic_DNA"/>
</dbReference>
<sequence>MQQTPPHLTPSRLAKRATQDYDIVCSILDEALFCTISYSVDGQPFSIPTAFVRYDDKIYIHGSVGSHFLREIEKGIPVCISVMLADSLVVAKSAFSHSVNYRSVTIFSKAEKIEDFETKRAAFEWLTNKIVPDSWDYLRPMTDSEVKKTTALAFSFDESVAKTRSGMPKDEPEDLELPIWSGIIPIPPKRLAPIADETSENIPLPKHLQYNVQP</sequence>
<name>A0A5R9L3I1_9BACT</name>
<reference evidence="1 2" key="1">
    <citation type="submission" date="2019-05" db="EMBL/GenBank/DDBJ databases">
        <authorList>
            <person name="Qu J.-H."/>
        </authorList>
    </citation>
    <scope>NUCLEOTIDE SEQUENCE [LARGE SCALE GENOMIC DNA]</scope>
    <source>
        <strain evidence="1 2">T17</strain>
    </source>
</reference>
<proteinExistence type="predicted"/>
<dbReference type="PANTHER" id="PTHR34071:SF2">
    <property type="entry name" value="FLAVIN-NUCLEOTIDE-BINDING PROTEIN"/>
    <property type="match status" value="1"/>
</dbReference>
<dbReference type="OrthoDB" id="116031at2"/>
<protein>
    <submittedName>
        <fullName evidence="1">Pyridoxamine 5'-phosphate oxidase family protein</fullName>
    </submittedName>
</protein>
<dbReference type="RefSeq" id="WP_138364310.1">
    <property type="nucleotide sequence ID" value="NZ_VCEJ01000002.1"/>
</dbReference>
<organism evidence="1 2">
    <name type="scientific">Dyadobacter luticola</name>
    <dbReference type="NCBI Taxonomy" id="1979387"/>
    <lineage>
        <taxon>Bacteria</taxon>
        <taxon>Pseudomonadati</taxon>
        <taxon>Bacteroidota</taxon>
        <taxon>Cytophagia</taxon>
        <taxon>Cytophagales</taxon>
        <taxon>Spirosomataceae</taxon>
        <taxon>Dyadobacter</taxon>
    </lineage>
</organism>
<dbReference type="Proteomes" id="UP000306402">
    <property type="component" value="Unassembled WGS sequence"/>
</dbReference>
<gene>
    <name evidence="1" type="ORF">FEN17_05685</name>
</gene>
<dbReference type="PANTHER" id="PTHR34071">
    <property type="entry name" value="5-NITROIMIDAZOLE ANTIBIOTICS RESISTANCE PROTEIN, NIMA-FAMILY-RELATED PROTEIN-RELATED"/>
    <property type="match status" value="1"/>
</dbReference>